<dbReference type="Proteomes" id="UP000800041">
    <property type="component" value="Unassembled WGS sequence"/>
</dbReference>
<reference evidence="2" key="1">
    <citation type="journal article" date="2020" name="Stud. Mycol.">
        <title>101 Dothideomycetes genomes: a test case for predicting lifestyles and emergence of pathogens.</title>
        <authorList>
            <person name="Haridas S."/>
            <person name="Albert R."/>
            <person name="Binder M."/>
            <person name="Bloem J."/>
            <person name="Labutti K."/>
            <person name="Salamov A."/>
            <person name="Andreopoulos B."/>
            <person name="Baker S."/>
            <person name="Barry K."/>
            <person name="Bills G."/>
            <person name="Bluhm B."/>
            <person name="Cannon C."/>
            <person name="Castanera R."/>
            <person name="Culley D."/>
            <person name="Daum C."/>
            <person name="Ezra D."/>
            <person name="Gonzalez J."/>
            <person name="Henrissat B."/>
            <person name="Kuo A."/>
            <person name="Liang C."/>
            <person name="Lipzen A."/>
            <person name="Lutzoni F."/>
            <person name="Magnuson J."/>
            <person name="Mondo S."/>
            <person name="Nolan M."/>
            <person name="Ohm R."/>
            <person name="Pangilinan J."/>
            <person name="Park H.-J."/>
            <person name="Ramirez L."/>
            <person name="Alfaro M."/>
            <person name="Sun H."/>
            <person name="Tritt A."/>
            <person name="Yoshinaga Y."/>
            <person name="Zwiers L.-H."/>
            <person name="Turgeon B."/>
            <person name="Goodwin S."/>
            <person name="Spatafora J."/>
            <person name="Crous P."/>
            <person name="Grigoriev I."/>
        </authorList>
    </citation>
    <scope>NUCLEOTIDE SEQUENCE</scope>
    <source>
        <strain evidence="2">CBS 113979</strain>
    </source>
</reference>
<name>A0A6G1HGN9_9PEZI</name>
<organism evidence="2 3">
    <name type="scientific">Aulographum hederae CBS 113979</name>
    <dbReference type="NCBI Taxonomy" id="1176131"/>
    <lineage>
        <taxon>Eukaryota</taxon>
        <taxon>Fungi</taxon>
        <taxon>Dikarya</taxon>
        <taxon>Ascomycota</taxon>
        <taxon>Pezizomycotina</taxon>
        <taxon>Dothideomycetes</taxon>
        <taxon>Pleosporomycetidae</taxon>
        <taxon>Aulographales</taxon>
        <taxon>Aulographaceae</taxon>
    </lineage>
</organism>
<accession>A0A6G1HGN9</accession>
<sequence>MCQINPPDLSASPSPNLSSFLRRVPFEQLCDKGYINLDAAFSNELVKEPIHPILRSAQWPGFHQHDYNVLFTALTVTTKFLTSPALMPWWHAILFPPRRPIRSKKLTTVKGRDCNRFDLAPGGITTLQAKRARQYLLNMRHTATWHFAQLDNSYDTTDVVPDRLPNADVQPFDPMYPRRRSFVKLDMAYLLGLRRHYNAYRMQLSGVPVGYDAQAAFLHWPDLVDDKVVMRATSRRRQMIQWAVGMEWISSLWTADLWKRVENGKEGIRALKAERKLGFRVGVNHWGKVSNGPVKCVSESEDSDDDSNDKAVSGKQGDKSASPTEPKRRKVLKKVKLGSVLGELMDGGWKSGRTFGLLLDKGAAGMRAIRPTMKMNWYQMPWASSGSLRGGRSTDYGSRELHHVM</sequence>
<gene>
    <name evidence="2" type="ORF">K402DRAFT_399337</name>
</gene>
<evidence type="ECO:0000256" key="1">
    <source>
        <dbReference type="SAM" id="MobiDB-lite"/>
    </source>
</evidence>
<evidence type="ECO:0000313" key="3">
    <source>
        <dbReference type="Proteomes" id="UP000800041"/>
    </source>
</evidence>
<evidence type="ECO:0000313" key="2">
    <source>
        <dbReference type="EMBL" id="KAF1992190.1"/>
    </source>
</evidence>
<feature type="region of interest" description="Disordered" evidence="1">
    <location>
        <begin position="293"/>
        <end position="329"/>
    </location>
</feature>
<protein>
    <submittedName>
        <fullName evidence="2">Uncharacterized protein</fullName>
    </submittedName>
</protein>
<dbReference type="AlphaFoldDB" id="A0A6G1HGN9"/>
<keyword evidence="3" id="KW-1185">Reference proteome</keyword>
<proteinExistence type="predicted"/>
<dbReference type="EMBL" id="ML977137">
    <property type="protein sequence ID" value="KAF1992190.1"/>
    <property type="molecule type" value="Genomic_DNA"/>
</dbReference>